<name>A0ABS1CA77_9FIRM</name>
<reference evidence="8 9" key="1">
    <citation type="submission" date="2020-09" db="EMBL/GenBank/DDBJ databases">
        <title>Parvimonas S3374 sp. nov.</title>
        <authorList>
            <person name="Buhl M."/>
        </authorList>
    </citation>
    <scope>NUCLEOTIDE SEQUENCE [LARGE SCALE GENOMIC DNA]</scope>
    <source>
        <strain evidence="8 9">S3374</strain>
    </source>
</reference>
<dbReference type="Gene3D" id="1.10.940.10">
    <property type="entry name" value="NusB-like"/>
    <property type="match status" value="1"/>
</dbReference>
<feature type="domain" description="NusB/RsmB/TIM44" evidence="7">
    <location>
        <begin position="5"/>
        <end position="131"/>
    </location>
</feature>
<keyword evidence="9" id="KW-1185">Reference proteome</keyword>
<dbReference type="InterPro" id="IPR006027">
    <property type="entry name" value="NusB_RsmB_TIM44"/>
</dbReference>
<evidence type="ECO:0000256" key="4">
    <source>
        <dbReference type="ARBA" id="ARBA00023015"/>
    </source>
</evidence>
<dbReference type="SUPFAM" id="SSF48013">
    <property type="entry name" value="NusB-like"/>
    <property type="match status" value="1"/>
</dbReference>
<accession>A0ABS1CA77</accession>
<evidence type="ECO:0000256" key="3">
    <source>
        <dbReference type="ARBA" id="ARBA00022884"/>
    </source>
</evidence>
<dbReference type="Proteomes" id="UP000823123">
    <property type="component" value="Unassembled WGS sequence"/>
</dbReference>
<comment type="similarity">
    <text evidence="1 6">Belongs to the NusB family.</text>
</comment>
<sequence length="136" mass="15824">MTRSEAREWCMKLIYQLSIHNSFKCDEIESFIEYFDLPSNELKYIRKNCKSIIDNIDDIDNIIKENLEGCWNYSRIAKIDLAILRVAVNEIYYLDDIPESVAINEAIEIANKYSTDASYKFVNGILGTIVRAKNKI</sequence>
<dbReference type="NCBIfam" id="TIGR01951">
    <property type="entry name" value="nusB"/>
    <property type="match status" value="1"/>
</dbReference>
<organism evidence="8 9">
    <name type="scientific">Parvimonas parva</name>
    <dbReference type="NCBI Taxonomy" id="2769485"/>
    <lineage>
        <taxon>Bacteria</taxon>
        <taxon>Bacillati</taxon>
        <taxon>Bacillota</taxon>
        <taxon>Tissierellia</taxon>
        <taxon>Tissierellales</taxon>
        <taxon>Peptoniphilaceae</taxon>
        <taxon>Parvimonas</taxon>
    </lineage>
</organism>
<gene>
    <name evidence="6 8" type="primary">nusB</name>
    <name evidence="8" type="ORF">IBJ83_03170</name>
</gene>
<keyword evidence="2 6" id="KW-0889">Transcription antitermination</keyword>
<dbReference type="Pfam" id="PF01029">
    <property type="entry name" value="NusB"/>
    <property type="match status" value="1"/>
</dbReference>
<proteinExistence type="inferred from homology"/>
<keyword evidence="4 6" id="KW-0805">Transcription regulation</keyword>
<dbReference type="PANTHER" id="PTHR11078:SF3">
    <property type="entry name" value="ANTITERMINATION NUSB DOMAIN-CONTAINING PROTEIN"/>
    <property type="match status" value="1"/>
</dbReference>
<evidence type="ECO:0000256" key="6">
    <source>
        <dbReference type="HAMAP-Rule" id="MF_00073"/>
    </source>
</evidence>
<keyword evidence="5 6" id="KW-0804">Transcription</keyword>
<dbReference type="EMBL" id="JACVDA010000007">
    <property type="protein sequence ID" value="MBK1468315.1"/>
    <property type="molecule type" value="Genomic_DNA"/>
</dbReference>
<dbReference type="HAMAP" id="MF_00073">
    <property type="entry name" value="NusB"/>
    <property type="match status" value="1"/>
</dbReference>
<evidence type="ECO:0000313" key="8">
    <source>
        <dbReference type="EMBL" id="MBK1468315.1"/>
    </source>
</evidence>
<dbReference type="InterPro" id="IPR035926">
    <property type="entry name" value="NusB-like_sf"/>
</dbReference>
<evidence type="ECO:0000256" key="5">
    <source>
        <dbReference type="ARBA" id="ARBA00023163"/>
    </source>
</evidence>
<dbReference type="PANTHER" id="PTHR11078">
    <property type="entry name" value="N UTILIZATION SUBSTANCE PROTEIN B-RELATED"/>
    <property type="match status" value="1"/>
</dbReference>
<protein>
    <recommendedName>
        <fullName evidence="6">Transcription antitermination protein NusB</fullName>
    </recommendedName>
    <alternativeName>
        <fullName evidence="6">Antitermination factor NusB</fullName>
    </alternativeName>
</protein>
<comment type="function">
    <text evidence="6">Involved in transcription antitermination. Required for transcription of ribosomal RNA (rRNA) genes. Binds specifically to the boxA antiterminator sequence of the ribosomal RNA (rrn) operons.</text>
</comment>
<evidence type="ECO:0000259" key="7">
    <source>
        <dbReference type="Pfam" id="PF01029"/>
    </source>
</evidence>
<keyword evidence="3 6" id="KW-0694">RNA-binding</keyword>
<evidence type="ECO:0000256" key="2">
    <source>
        <dbReference type="ARBA" id="ARBA00022814"/>
    </source>
</evidence>
<evidence type="ECO:0000313" key="9">
    <source>
        <dbReference type="Proteomes" id="UP000823123"/>
    </source>
</evidence>
<evidence type="ECO:0000256" key="1">
    <source>
        <dbReference type="ARBA" id="ARBA00005952"/>
    </source>
</evidence>
<dbReference type="InterPro" id="IPR011605">
    <property type="entry name" value="NusB_fam"/>
</dbReference>
<dbReference type="RefSeq" id="WP_068472771.1">
    <property type="nucleotide sequence ID" value="NZ_AP038371.1"/>
</dbReference>
<comment type="caution">
    <text evidence="8">The sequence shown here is derived from an EMBL/GenBank/DDBJ whole genome shotgun (WGS) entry which is preliminary data.</text>
</comment>